<feature type="transmembrane region" description="Helical" evidence="9">
    <location>
        <begin position="78"/>
        <end position="104"/>
    </location>
</feature>
<feature type="transmembrane region" description="Helical" evidence="9">
    <location>
        <begin position="212"/>
        <end position="234"/>
    </location>
</feature>
<feature type="domain" description="G-protein coupled receptors family 1 profile" evidence="10">
    <location>
        <begin position="59"/>
        <end position="312"/>
    </location>
</feature>
<evidence type="ECO:0000256" key="6">
    <source>
        <dbReference type="ARBA" id="ARBA00023136"/>
    </source>
</evidence>
<organism evidence="11 12">
    <name type="scientific">Pinctada imbricata</name>
    <name type="common">Atlantic pearl-oyster</name>
    <name type="synonym">Pinctada martensii</name>
    <dbReference type="NCBI Taxonomy" id="66713"/>
    <lineage>
        <taxon>Eukaryota</taxon>
        <taxon>Metazoa</taxon>
        <taxon>Spiralia</taxon>
        <taxon>Lophotrochozoa</taxon>
        <taxon>Mollusca</taxon>
        <taxon>Bivalvia</taxon>
        <taxon>Autobranchia</taxon>
        <taxon>Pteriomorphia</taxon>
        <taxon>Pterioida</taxon>
        <taxon>Pterioidea</taxon>
        <taxon>Pteriidae</taxon>
        <taxon>Pinctada</taxon>
    </lineage>
</organism>
<feature type="transmembrane region" description="Helical" evidence="9">
    <location>
        <begin position="285"/>
        <end position="306"/>
    </location>
</feature>
<keyword evidence="12" id="KW-1185">Reference proteome</keyword>
<feature type="transmembrane region" description="Helical" evidence="9">
    <location>
        <begin position="163"/>
        <end position="185"/>
    </location>
</feature>
<gene>
    <name evidence="11" type="ORF">FSP39_006860</name>
</gene>
<comment type="caution">
    <text evidence="11">The sequence shown here is derived from an EMBL/GenBank/DDBJ whole genome shotgun (WGS) entry which is preliminary data.</text>
</comment>
<keyword evidence="6 9" id="KW-0472">Membrane</keyword>
<evidence type="ECO:0000256" key="2">
    <source>
        <dbReference type="ARBA" id="ARBA00022475"/>
    </source>
</evidence>
<keyword evidence="2" id="KW-1003">Cell membrane</keyword>
<dbReference type="InterPro" id="IPR000276">
    <property type="entry name" value="GPCR_Rhodpsn"/>
</dbReference>
<evidence type="ECO:0000259" key="10">
    <source>
        <dbReference type="PROSITE" id="PS50262"/>
    </source>
</evidence>
<keyword evidence="4 9" id="KW-1133">Transmembrane helix</keyword>
<evidence type="ECO:0000256" key="5">
    <source>
        <dbReference type="ARBA" id="ARBA00023040"/>
    </source>
</evidence>
<keyword evidence="5" id="KW-0297">G-protein coupled receptor</keyword>
<evidence type="ECO:0000256" key="7">
    <source>
        <dbReference type="ARBA" id="ARBA00023170"/>
    </source>
</evidence>
<accession>A0AA88XLH2</accession>
<dbReference type="PROSITE" id="PS50262">
    <property type="entry name" value="G_PROTEIN_RECEP_F1_2"/>
    <property type="match status" value="1"/>
</dbReference>
<evidence type="ECO:0000256" key="3">
    <source>
        <dbReference type="ARBA" id="ARBA00022692"/>
    </source>
</evidence>
<dbReference type="Proteomes" id="UP001186944">
    <property type="component" value="Unassembled WGS sequence"/>
</dbReference>
<name>A0AA88XLH2_PINIB</name>
<feature type="transmembrane region" description="Helical" evidence="9">
    <location>
        <begin position="124"/>
        <end position="142"/>
    </location>
</feature>
<dbReference type="PANTHER" id="PTHR24248">
    <property type="entry name" value="ADRENERGIC RECEPTOR-RELATED G-PROTEIN COUPLED RECEPTOR"/>
    <property type="match status" value="1"/>
</dbReference>
<sequence length="358" mass="39765">MSVDVTTATSNVTSNFTSGNISLPNITFTDSITQAYVTGSLQAVSVTFGALNSFLAIVINLLVLACILLDKELRNLTYFWNIISLCVANLLAGVTVIPLSTNIYHVGKWLHGDVICKAFIMTDYTQLPLAATILICSLLHGFGEMITSPTSRVWYAIAKSNRLRYIVTAVPWGVAVICIGVLFAGEDIERQRQRPDDLCYFVLKDEFSVPSLIIMFIGPLFLMFIVAAIALAAFMLRIRKLEPTHALRASMLPPIIMSLTYWACWMPFAVLILRFYTCKCSSSRMFYVISIIFTCAAPFLSALLSFTHPDIRRRARELWMGAWRLACSFVGDDGIIAVKWTSGDPHLIKANDSVPADF</sequence>
<protein>
    <recommendedName>
        <fullName evidence="10">G-protein coupled receptors family 1 profile domain-containing protein</fullName>
    </recommendedName>
</protein>
<keyword evidence="7" id="KW-0675">Receptor</keyword>
<feature type="transmembrane region" description="Helical" evidence="9">
    <location>
        <begin position="46"/>
        <end position="69"/>
    </location>
</feature>
<evidence type="ECO:0000256" key="8">
    <source>
        <dbReference type="ARBA" id="ARBA00023224"/>
    </source>
</evidence>
<dbReference type="AlphaFoldDB" id="A0AA88XLH2"/>
<dbReference type="SUPFAM" id="SSF81321">
    <property type="entry name" value="Family A G protein-coupled receptor-like"/>
    <property type="match status" value="1"/>
</dbReference>
<proteinExistence type="predicted"/>
<dbReference type="GO" id="GO:0004930">
    <property type="term" value="F:G protein-coupled receptor activity"/>
    <property type="evidence" value="ECO:0007669"/>
    <property type="project" value="UniProtKB-KW"/>
</dbReference>
<keyword evidence="8" id="KW-0807">Transducer</keyword>
<dbReference type="InterPro" id="IPR017452">
    <property type="entry name" value="GPCR_Rhodpsn_7TM"/>
</dbReference>
<evidence type="ECO:0000256" key="4">
    <source>
        <dbReference type="ARBA" id="ARBA00022989"/>
    </source>
</evidence>
<evidence type="ECO:0000313" key="12">
    <source>
        <dbReference type="Proteomes" id="UP001186944"/>
    </source>
</evidence>
<comment type="subcellular location">
    <subcellularLocation>
        <location evidence="1">Cell membrane</location>
        <topology evidence="1">Multi-pass membrane protein</topology>
    </subcellularLocation>
</comment>
<keyword evidence="3 9" id="KW-0812">Transmembrane</keyword>
<feature type="transmembrane region" description="Helical" evidence="9">
    <location>
        <begin position="255"/>
        <end position="273"/>
    </location>
</feature>
<evidence type="ECO:0000313" key="11">
    <source>
        <dbReference type="EMBL" id="KAK3087517.1"/>
    </source>
</evidence>
<evidence type="ECO:0000256" key="9">
    <source>
        <dbReference type="SAM" id="Phobius"/>
    </source>
</evidence>
<evidence type="ECO:0000256" key="1">
    <source>
        <dbReference type="ARBA" id="ARBA00004651"/>
    </source>
</evidence>
<dbReference type="Gene3D" id="1.20.1070.10">
    <property type="entry name" value="Rhodopsin 7-helix transmembrane proteins"/>
    <property type="match status" value="1"/>
</dbReference>
<dbReference type="GO" id="GO:0005886">
    <property type="term" value="C:plasma membrane"/>
    <property type="evidence" value="ECO:0007669"/>
    <property type="project" value="UniProtKB-SubCell"/>
</dbReference>
<dbReference type="Pfam" id="PF00001">
    <property type="entry name" value="7tm_1"/>
    <property type="match status" value="1"/>
</dbReference>
<dbReference type="EMBL" id="VSWD01000011">
    <property type="protein sequence ID" value="KAK3087517.1"/>
    <property type="molecule type" value="Genomic_DNA"/>
</dbReference>
<reference evidence="11" key="1">
    <citation type="submission" date="2019-08" db="EMBL/GenBank/DDBJ databases">
        <title>The improved chromosome-level genome for the pearl oyster Pinctada fucata martensii using PacBio sequencing and Hi-C.</title>
        <authorList>
            <person name="Zheng Z."/>
        </authorList>
    </citation>
    <scope>NUCLEOTIDE SEQUENCE</scope>
    <source>
        <strain evidence="11">ZZ-2019</strain>
        <tissue evidence="11">Adductor muscle</tissue>
    </source>
</reference>